<dbReference type="SMART" id="SM00209">
    <property type="entry name" value="TSP1"/>
    <property type="match status" value="1"/>
</dbReference>
<evidence type="ECO:0000256" key="1">
    <source>
        <dbReference type="ARBA" id="ARBA00023157"/>
    </source>
</evidence>
<evidence type="ECO:0000256" key="2">
    <source>
        <dbReference type="SAM" id="SignalP"/>
    </source>
</evidence>
<dbReference type="InterPro" id="IPR036465">
    <property type="entry name" value="vWFA_dom_sf"/>
</dbReference>
<dbReference type="Proteomes" id="UP000594262">
    <property type="component" value="Unplaced"/>
</dbReference>
<dbReference type="GeneID" id="136817361"/>
<dbReference type="EnsemblMetazoa" id="CLYHEMT002635.1">
    <property type="protein sequence ID" value="CLYHEMP002635.1"/>
    <property type="gene ID" value="CLYHEMG002635"/>
</dbReference>
<dbReference type="PRINTS" id="PR01705">
    <property type="entry name" value="TSP1REPEAT"/>
</dbReference>
<keyword evidence="1" id="KW-1015">Disulfide bond</keyword>
<evidence type="ECO:0000259" key="3">
    <source>
        <dbReference type="PROSITE" id="PS50234"/>
    </source>
</evidence>
<dbReference type="InterPro" id="IPR050525">
    <property type="entry name" value="ECM_Assembly_Org"/>
</dbReference>
<dbReference type="PANTHER" id="PTHR24020">
    <property type="entry name" value="COLLAGEN ALPHA"/>
    <property type="match status" value="1"/>
</dbReference>
<dbReference type="Pfam" id="PF00090">
    <property type="entry name" value="TSP_1"/>
    <property type="match status" value="1"/>
</dbReference>
<feature type="chain" id="PRO_5029910233" description="VWFA domain-containing protein" evidence="2">
    <location>
        <begin position="18"/>
        <end position="422"/>
    </location>
</feature>
<evidence type="ECO:0000313" key="4">
    <source>
        <dbReference type="EnsemblMetazoa" id="CLYHEMP002635.1"/>
    </source>
</evidence>
<dbReference type="PROSITE" id="PS50234">
    <property type="entry name" value="VWFA"/>
    <property type="match status" value="1"/>
</dbReference>
<organism evidence="4 5">
    <name type="scientific">Clytia hemisphaerica</name>
    <dbReference type="NCBI Taxonomy" id="252671"/>
    <lineage>
        <taxon>Eukaryota</taxon>
        <taxon>Metazoa</taxon>
        <taxon>Cnidaria</taxon>
        <taxon>Hydrozoa</taxon>
        <taxon>Hydroidolina</taxon>
        <taxon>Leptothecata</taxon>
        <taxon>Obeliida</taxon>
        <taxon>Clytiidae</taxon>
        <taxon>Clytia</taxon>
    </lineage>
</organism>
<proteinExistence type="predicted"/>
<dbReference type="Gene3D" id="3.40.50.410">
    <property type="entry name" value="von Willebrand factor, type A domain"/>
    <property type="match status" value="1"/>
</dbReference>
<keyword evidence="5" id="KW-1185">Reference proteome</keyword>
<dbReference type="Pfam" id="PF00092">
    <property type="entry name" value="VWA"/>
    <property type="match status" value="1"/>
</dbReference>
<sequence>MFLKGGLILTLCAATFAVQYGTEKCTRDWEKIGCFKDVVTPSRPLPDELLNRRDPINKNWDGKTINWHDYQTTLHALACKCSELAKARGHKVFGLQFYGECWSGNNALYLFARDGVAENKDCVGIDYQPCDDNSKTECVGKAFRNYIYKIKEGGKDIDQKVPGNWGDWSQWSPCSKKCAGGTRDRFRECNNPAPKFGGKYCEGEGEAMEACNEEACQPVCKKQLDIGVILDGSTSVTKKNWLKTLDFVKSFASEFSVSEQEVHFGVMHFSWRVTVDFKISDSRYWSQEALESKVDTIQYPYGGTRTDLALDTAYSEFFCKGCTERASKVPKVLLVLTDGKSSYNAKPVVNASEPIKKAGVTIIGIGVGQADKTELTEMATDADHVFMLDQYAYLKDKLNSMLKLACQSDESRRRRSLLKSGR</sequence>
<dbReference type="InterPro" id="IPR002035">
    <property type="entry name" value="VWF_A"/>
</dbReference>
<keyword evidence="2" id="KW-0732">Signal</keyword>
<protein>
    <recommendedName>
        <fullName evidence="3">VWFA domain-containing protein</fullName>
    </recommendedName>
</protein>
<name>A0A7M5WIT7_9CNID</name>
<dbReference type="SUPFAM" id="SSF53300">
    <property type="entry name" value="vWA-like"/>
    <property type="match status" value="1"/>
</dbReference>
<dbReference type="CDD" id="cd01450">
    <property type="entry name" value="vWFA_subfamily_ECM"/>
    <property type="match status" value="1"/>
</dbReference>
<dbReference type="RefSeq" id="XP_066929801.1">
    <property type="nucleotide sequence ID" value="XM_067073700.1"/>
</dbReference>
<dbReference type="OrthoDB" id="6019288at2759"/>
<dbReference type="AlphaFoldDB" id="A0A7M5WIT7"/>
<dbReference type="InterPro" id="IPR000884">
    <property type="entry name" value="TSP1_rpt"/>
</dbReference>
<reference evidence="4" key="1">
    <citation type="submission" date="2021-01" db="UniProtKB">
        <authorList>
            <consortium name="EnsemblMetazoa"/>
        </authorList>
    </citation>
    <scope>IDENTIFICATION</scope>
</reference>
<dbReference type="FunFam" id="2.20.100.10:FF:000002">
    <property type="entry name" value="Unc-5 netrin receptor C"/>
    <property type="match status" value="1"/>
</dbReference>
<evidence type="ECO:0000313" key="5">
    <source>
        <dbReference type="Proteomes" id="UP000594262"/>
    </source>
</evidence>
<feature type="signal peptide" evidence="2">
    <location>
        <begin position="1"/>
        <end position="17"/>
    </location>
</feature>
<feature type="domain" description="VWFA" evidence="3">
    <location>
        <begin position="225"/>
        <end position="402"/>
    </location>
</feature>
<dbReference type="Gene3D" id="2.20.100.10">
    <property type="entry name" value="Thrombospondin type-1 (TSP1) repeat"/>
    <property type="match status" value="1"/>
</dbReference>
<dbReference type="SMART" id="SM00327">
    <property type="entry name" value="VWA"/>
    <property type="match status" value="1"/>
</dbReference>
<accession>A0A7M5WIT7</accession>
<dbReference type="SUPFAM" id="SSF82895">
    <property type="entry name" value="TSP-1 type 1 repeat"/>
    <property type="match status" value="1"/>
</dbReference>
<dbReference type="PROSITE" id="PS50092">
    <property type="entry name" value="TSP1"/>
    <property type="match status" value="1"/>
</dbReference>
<dbReference type="InterPro" id="IPR036383">
    <property type="entry name" value="TSP1_rpt_sf"/>
</dbReference>
<dbReference type="PRINTS" id="PR00453">
    <property type="entry name" value="VWFADOMAIN"/>
</dbReference>
<dbReference type="PANTHER" id="PTHR24020:SF20">
    <property type="entry name" value="PH DOMAIN-CONTAINING PROTEIN"/>
    <property type="match status" value="1"/>
</dbReference>